<proteinExistence type="predicted"/>
<dbReference type="InterPro" id="IPR001584">
    <property type="entry name" value="Integrase_cat-core"/>
</dbReference>
<dbReference type="PROSITE" id="PS50994">
    <property type="entry name" value="INTEGRASE"/>
    <property type="match status" value="1"/>
</dbReference>
<sequence length="227" mass="26529">NRCRTLICRKTLYHTSCVIKKALLDRHVVKKVKPKTVCHKFSATQPLAMVCTDLHTIKVPLKNIENGIEVIYKHVIAFIDDKTRYILHYGYLQHKDAASTAVQLQILLDKLPQHRFGCLHTDNGGEFKGEFKALLLRNNIDLYLSEPYSPWMNGKIERFWGSMEGFLKKDGVMMYNEFARRLDECYHEIDHADVDNMSIGRPNETYARAAHNTYWQIGQPYQIFYLF</sequence>
<feature type="non-terminal residue" evidence="2">
    <location>
        <position position="1"/>
    </location>
</feature>
<accession>A0A146K5B9</accession>
<dbReference type="GO" id="GO:0003676">
    <property type="term" value="F:nucleic acid binding"/>
    <property type="evidence" value="ECO:0007669"/>
    <property type="project" value="InterPro"/>
</dbReference>
<feature type="non-terminal residue" evidence="2">
    <location>
        <position position="227"/>
    </location>
</feature>
<dbReference type="GO" id="GO:0015074">
    <property type="term" value="P:DNA integration"/>
    <property type="evidence" value="ECO:0007669"/>
    <property type="project" value="InterPro"/>
</dbReference>
<evidence type="ECO:0000313" key="2">
    <source>
        <dbReference type="EMBL" id="JAP91055.1"/>
    </source>
</evidence>
<dbReference type="Pfam" id="PF00665">
    <property type="entry name" value="rve"/>
    <property type="match status" value="1"/>
</dbReference>
<dbReference type="AlphaFoldDB" id="A0A146K5B9"/>
<dbReference type="SUPFAM" id="SSF53098">
    <property type="entry name" value="Ribonuclease H-like"/>
    <property type="match status" value="1"/>
</dbReference>
<evidence type="ECO:0000259" key="1">
    <source>
        <dbReference type="PROSITE" id="PS50994"/>
    </source>
</evidence>
<organism evidence="2">
    <name type="scientific">Trepomonas sp. PC1</name>
    <dbReference type="NCBI Taxonomy" id="1076344"/>
    <lineage>
        <taxon>Eukaryota</taxon>
        <taxon>Metamonada</taxon>
        <taxon>Diplomonadida</taxon>
        <taxon>Hexamitidae</taxon>
        <taxon>Hexamitinae</taxon>
        <taxon>Trepomonas</taxon>
    </lineage>
</organism>
<dbReference type="InterPro" id="IPR012337">
    <property type="entry name" value="RNaseH-like_sf"/>
</dbReference>
<dbReference type="InterPro" id="IPR036397">
    <property type="entry name" value="RNaseH_sf"/>
</dbReference>
<gene>
    <name evidence="2" type="ORF">TPC1_17442</name>
</gene>
<dbReference type="Gene3D" id="3.30.420.10">
    <property type="entry name" value="Ribonuclease H-like superfamily/Ribonuclease H"/>
    <property type="match status" value="1"/>
</dbReference>
<name>A0A146K5B9_9EUKA</name>
<dbReference type="EMBL" id="GDID01005551">
    <property type="protein sequence ID" value="JAP91055.1"/>
    <property type="molecule type" value="Transcribed_RNA"/>
</dbReference>
<protein>
    <submittedName>
        <fullName evidence="2">Integrase core domain-containing protein</fullName>
    </submittedName>
</protein>
<reference evidence="2" key="1">
    <citation type="submission" date="2015-07" db="EMBL/GenBank/DDBJ databases">
        <title>Adaptation to a free-living lifestyle via gene acquisitions in the diplomonad Trepomonas sp. PC1.</title>
        <authorList>
            <person name="Xu F."/>
            <person name="Jerlstrom-Hultqvist J."/>
            <person name="Kolisko M."/>
            <person name="Simpson A.G.B."/>
            <person name="Roger A.J."/>
            <person name="Svard S.G."/>
            <person name="Andersson J.O."/>
        </authorList>
    </citation>
    <scope>NUCLEOTIDE SEQUENCE</scope>
    <source>
        <strain evidence="2">PC1</strain>
    </source>
</reference>
<feature type="domain" description="Integrase catalytic" evidence="1">
    <location>
        <begin position="42"/>
        <end position="210"/>
    </location>
</feature>